<evidence type="ECO:0000313" key="1">
    <source>
        <dbReference type="EMBL" id="VDP70309.1"/>
    </source>
</evidence>
<dbReference type="WBParaSite" id="ECPE_0000371501-mRNA-1">
    <property type="protein sequence ID" value="ECPE_0000371501-mRNA-1"/>
    <property type="gene ID" value="ECPE_0000371501"/>
</dbReference>
<sequence>MPKRRWHPCMGSDPTEAIHNLDMENTNLPNNNLSKESLDYTTIVYPGVIKKDRFCVCDSATRHEGTEQI</sequence>
<protein>
    <submittedName>
        <fullName evidence="1 3">Uncharacterized protein</fullName>
    </submittedName>
</protein>
<dbReference type="AlphaFoldDB" id="A0A183A9S7"/>
<evidence type="ECO:0000313" key="2">
    <source>
        <dbReference type="Proteomes" id="UP000272942"/>
    </source>
</evidence>
<proteinExistence type="predicted"/>
<dbReference type="EMBL" id="UZAN01040619">
    <property type="protein sequence ID" value="VDP70309.1"/>
    <property type="molecule type" value="Genomic_DNA"/>
</dbReference>
<evidence type="ECO:0000313" key="3">
    <source>
        <dbReference type="WBParaSite" id="ECPE_0000371501-mRNA-1"/>
    </source>
</evidence>
<gene>
    <name evidence="1" type="ORF">ECPE_LOCUS3712</name>
</gene>
<reference evidence="1 2" key="2">
    <citation type="submission" date="2018-11" db="EMBL/GenBank/DDBJ databases">
        <authorList>
            <consortium name="Pathogen Informatics"/>
        </authorList>
    </citation>
    <scope>NUCLEOTIDE SEQUENCE [LARGE SCALE GENOMIC DNA]</scope>
    <source>
        <strain evidence="1 2">Egypt</strain>
    </source>
</reference>
<name>A0A183A9S7_9TREM</name>
<accession>A0A183A9S7</accession>
<organism evidence="3">
    <name type="scientific">Echinostoma caproni</name>
    <dbReference type="NCBI Taxonomy" id="27848"/>
    <lineage>
        <taxon>Eukaryota</taxon>
        <taxon>Metazoa</taxon>
        <taxon>Spiralia</taxon>
        <taxon>Lophotrochozoa</taxon>
        <taxon>Platyhelminthes</taxon>
        <taxon>Trematoda</taxon>
        <taxon>Digenea</taxon>
        <taxon>Plagiorchiida</taxon>
        <taxon>Echinostomata</taxon>
        <taxon>Echinostomatoidea</taxon>
        <taxon>Echinostomatidae</taxon>
        <taxon>Echinostoma</taxon>
    </lineage>
</organism>
<reference evidence="3" key="1">
    <citation type="submission" date="2016-06" db="UniProtKB">
        <authorList>
            <consortium name="WormBaseParasite"/>
        </authorList>
    </citation>
    <scope>IDENTIFICATION</scope>
</reference>
<keyword evidence="2" id="KW-1185">Reference proteome</keyword>
<dbReference type="Proteomes" id="UP000272942">
    <property type="component" value="Unassembled WGS sequence"/>
</dbReference>